<organism evidence="2 3">
    <name type="scientific">Jeotgalibacillus marinus</name>
    <dbReference type="NCBI Taxonomy" id="86667"/>
    <lineage>
        <taxon>Bacteria</taxon>
        <taxon>Bacillati</taxon>
        <taxon>Bacillota</taxon>
        <taxon>Bacilli</taxon>
        <taxon>Bacillales</taxon>
        <taxon>Caryophanaceae</taxon>
        <taxon>Jeotgalibacillus</taxon>
    </lineage>
</organism>
<evidence type="ECO:0000256" key="1">
    <source>
        <dbReference type="SAM" id="Coils"/>
    </source>
</evidence>
<keyword evidence="3" id="KW-1185">Reference proteome</keyword>
<feature type="coiled-coil region" evidence="1">
    <location>
        <begin position="2"/>
        <end position="36"/>
    </location>
</feature>
<dbReference type="Proteomes" id="UP001556040">
    <property type="component" value="Unassembled WGS sequence"/>
</dbReference>
<evidence type="ECO:0000313" key="3">
    <source>
        <dbReference type="Proteomes" id="UP001556040"/>
    </source>
</evidence>
<gene>
    <name evidence="2" type="ORF">AB1471_11435</name>
</gene>
<keyword evidence="1" id="KW-0175">Coiled coil</keyword>
<evidence type="ECO:0000313" key="2">
    <source>
        <dbReference type="EMBL" id="MEW9502407.1"/>
    </source>
</evidence>
<dbReference type="RefSeq" id="WP_367779899.1">
    <property type="nucleotide sequence ID" value="NZ_JBFMIA010000010.1"/>
</dbReference>
<proteinExistence type="predicted"/>
<comment type="caution">
    <text evidence="2">The sequence shown here is derived from an EMBL/GenBank/DDBJ whole genome shotgun (WGS) entry which is preliminary data.</text>
</comment>
<dbReference type="EMBL" id="JBFMIA010000010">
    <property type="protein sequence ID" value="MEW9502407.1"/>
    <property type="molecule type" value="Genomic_DNA"/>
</dbReference>
<sequence length="106" mass="12421">MEELLKQLMEQMNTRFDKLNDDINFLKEESSVIKEEVSIIKETVTNNSTEGRSHFKHIEVQLNEQQKKFKVVEGELKKVNIDIEYLSSKTGNHDAEINNINKRIQS</sequence>
<name>A0ABV3Q535_9BACL</name>
<accession>A0ABV3Q535</accession>
<protein>
    <submittedName>
        <fullName evidence="2">Uncharacterized protein</fullName>
    </submittedName>
</protein>
<reference evidence="2 3" key="1">
    <citation type="journal article" date="1979" name="Int. J. Syst. Evol. Microbiol.">
        <title>Bacillus globisporus subsp. marinus subsp. nov.</title>
        <authorList>
            <person name="Liu H."/>
        </authorList>
    </citation>
    <scope>NUCLEOTIDE SEQUENCE [LARGE SCALE GENOMIC DNA]</scope>
    <source>
        <strain evidence="2 3">DSM 1297</strain>
    </source>
</reference>